<dbReference type="Proteomes" id="UP000033400">
    <property type="component" value="Unassembled WGS sequence"/>
</dbReference>
<organism evidence="1 2">
    <name type="scientific">Pseudomonas fluorescens</name>
    <dbReference type="NCBI Taxonomy" id="294"/>
    <lineage>
        <taxon>Bacteria</taxon>
        <taxon>Pseudomonadati</taxon>
        <taxon>Pseudomonadota</taxon>
        <taxon>Gammaproteobacteria</taxon>
        <taxon>Pseudomonadales</taxon>
        <taxon>Pseudomonadaceae</taxon>
        <taxon>Pseudomonas</taxon>
    </lineage>
</organism>
<name>A0A0F4UYI3_PSEFL</name>
<dbReference type="AlphaFoldDB" id="A0A0F4UYI3"/>
<proteinExistence type="predicted"/>
<evidence type="ECO:0000313" key="1">
    <source>
        <dbReference type="EMBL" id="KJZ61708.1"/>
    </source>
</evidence>
<dbReference type="RefSeq" id="WP_046056731.1">
    <property type="nucleotide sequence ID" value="NZ_LACH01000073.1"/>
</dbReference>
<evidence type="ECO:0000313" key="2">
    <source>
        <dbReference type="Proteomes" id="UP000033400"/>
    </source>
</evidence>
<dbReference type="PATRIC" id="fig|294.133.peg.5684"/>
<accession>A0A0F4UYI3</accession>
<reference evidence="1 2" key="1">
    <citation type="submission" date="2015-03" db="EMBL/GenBank/DDBJ databases">
        <title>Comparative genomics of Pseudomonas insights into diversity of traits involved in vanlence and defense.</title>
        <authorList>
            <person name="Qin Y."/>
        </authorList>
    </citation>
    <scope>NUCLEOTIDE SEQUENCE [LARGE SCALE GENOMIC DNA]</scope>
    <source>
        <strain evidence="1 2">H24</strain>
    </source>
</reference>
<dbReference type="EMBL" id="LACH01000073">
    <property type="protein sequence ID" value="KJZ61708.1"/>
    <property type="molecule type" value="Genomic_DNA"/>
</dbReference>
<protein>
    <submittedName>
        <fullName evidence="1">Uncharacterized protein</fullName>
    </submittedName>
</protein>
<gene>
    <name evidence="1" type="ORF">VD17_28215</name>
</gene>
<sequence>MELTPFVKTLQAATRAYWDANQRPLLLSNLPVIFAEQGVDYRTELNGETLKAFVGRTSDAATYKVITHPVHRAKIGLVPPDVNYEFEVDPEPAQEAAPSEIAPVQNDAIALLNILSKLDVEDLEKINIPVSVLAKLFKQP</sequence>
<comment type="caution">
    <text evidence="1">The sequence shown here is derived from an EMBL/GenBank/DDBJ whole genome shotgun (WGS) entry which is preliminary data.</text>
</comment>
<dbReference type="OrthoDB" id="7605209at2"/>